<reference evidence="1 2" key="1">
    <citation type="submission" date="2016-06" db="EMBL/GenBank/DDBJ databases">
        <authorList>
            <person name="Kjaerup R.B."/>
            <person name="Dalgaard T.S."/>
            <person name="Juul-Madsen H.R."/>
        </authorList>
    </citation>
    <scope>NUCLEOTIDE SEQUENCE [LARGE SCALE GENOMIC DNA]</scope>
    <source>
        <strain evidence="1 2">DSM 43821</strain>
    </source>
</reference>
<evidence type="ECO:0000313" key="2">
    <source>
        <dbReference type="Proteomes" id="UP000198228"/>
    </source>
</evidence>
<name>A0A1C4Z6J3_9ACTN</name>
<gene>
    <name evidence="1" type="ORF">GA0074696_4094</name>
</gene>
<organism evidence="1 2">
    <name type="scientific">Micromonospora purpureochromogenes</name>
    <dbReference type="NCBI Taxonomy" id="47872"/>
    <lineage>
        <taxon>Bacteria</taxon>
        <taxon>Bacillati</taxon>
        <taxon>Actinomycetota</taxon>
        <taxon>Actinomycetes</taxon>
        <taxon>Micromonosporales</taxon>
        <taxon>Micromonosporaceae</taxon>
        <taxon>Micromonospora</taxon>
    </lineage>
</organism>
<evidence type="ECO:0000313" key="1">
    <source>
        <dbReference type="EMBL" id="SCF28585.1"/>
    </source>
</evidence>
<dbReference type="RefSeq" id="WP_088962563.1">
    <property type="nucleotide sequence ID" value="NZ_LT607410.1"/>
</dbReference>
<protein>
    <submittedName>
        <fullName evidence="1">Uncharacterized protein</fullName>
    </submittedName>
</protein>
<dbReference type="AlphaFoldDB" id="A0A1C4Z6J3"/>
<dbReference type="EMBL" id="LT607410">
    <property type="protein sequence ID" value="SCF28585.1"/>
    <property type="molecule type" value="Genomic_DNA"/>
</dbReference>
<dbReference type="Proteomes" id="UP000198228">
    <property type="component" value="Chromosome I"/>
</dbReference>
<proteinExistence type="predicted"/>
<accession>A0A1C4Z6J3</accession>
<sequence>MRYEVVPAAHASWHQLDVTAGEFAAARSALVELAYGTTRVMPAGTSRLEIIDVLEELDRQLGR</sequence>